<feature type="region of interest" description="Disordered" evidence="1">
    <location>
        <begin position="405"/>
        <end position="451"/>
    </location>
</feature>
<dbReference type="GO" id="GO:0051666">
    <property type="term" value="P:actin cortical patch localization"/>
    <property type="evidence" value="ECO:0007669"/>
    <property type="project" value="TreeGrafter"/>
</dbReference>
<evidence type="ECO:0000256" key="1">
    <source>
        <dbReference type="SAM" id="MobiDB-lite"/>
    </source>
</evidence>
<dbReference type="InterPro" id="IPR008942">
    <property type="entry name" value="ENTH_VHS"/>
</dbReference>
<dbReference type="EMBL" id="KV448588">
    <property type="protein sequence ID" value="OAX34620.1"/>
    <property type="molecule type" value="Genomic_DNA"/>
</dbReference>
<dbReference type="OrthoDB" id="2689149at2759"/>
<accession>A0A1B7MPU3</accession>
<feature type="compositionally biased region" description="Basic and acidic residues" evidence="1">
    <location>
        <begin position="175"/>
        <end position="220"/>
    </location>
</feature>
<feature type="region of interest" description="Disordered" evidence="1">
    <location>
        <begin position="1"/>
        <end position="70"/>
    </location>
</feature>
<feature type="region of interest" description="Disordered" evidence="1">
    <location>
        <begin position="85"/>
        <end position="107"/>
    </location>
</feature>
<sequence>MLSDSPASSSPHSQFSDPRSPSRSSSLASLPPAVLPRRSSSPFRDMLSDHPVPSRPYVPRSSSRSSSLAPLSPIVLPLRSSIQFSTTSHTPAPEITLNPFPPTHRDARTIHKYQPAPVALGILKSLDRDEGQHISHSRAVHELSEDSLIIDDRDKAEKKENKKFFLDGIIRDRDTDKDRDRGRDKDRKDRKNRERNKRREMDKGREKDKEQAREHHWREEDNPEELTRVIGHLTATSSDDWALILEACKRACASEANAREATKALRREFKYAEPEAQLSAARLWAVMLGNASDVFLTQISSRKFISALEDVLTNSRTKPVVRERLMEVLAAAAFITSSRLHPKDRIRVLWTCLKPADKPDVGIPFDPEDAALIPLILPVHPPMEEHSAALIPNALLASGGGDAMLPTPPAEGRSYEGPNSSSAHAIHDVSTTSTESKLAEERDRVDDNDKDSVGDIELLHVRFPQVESDSHSLVPPGEMLQDLTTLITKIRDQPMSQ</sequence>
<dbReference type="STRING" id="1314800.A0A1B7MPU3"/>
<feature type="compositionally biased region" description="Low complexity" evidence="1">
    <location>
        <begin position="1"/>
        <end position="38"/>
    </location>
</feature>
<feature type="region of interest" description="Disordered" evidence="1">
    <location>
        <begin position="175"/>
        <end position="222"/>
    </location>
</feature>
<dbReference type="AlphaFoldDB" id="A0A1B7MPU3"/>
<evidence type="ECO:0000313" key="3">
    <source>
        <dbReference type="EMBL" id="OAX34620.1"/>
    </source>
</evidence>
<feature type="compositionally biased region" description="Basic and acidic residues" evidence="1">
    <location>
        <begin position="437"/>
        <end position="451"/>
    </location>
</feature>
<dbReference type="GO" id="GO:0007034">
    <property type="term" value="P:vacuolar transport"/>
    <property type="evidence" value="ECO:0007669"/>
    <property type="project" value="UniProtKB-ARBA"/>
</dbReference>
<evidence type="ECO:0000259" key="2">
    <source>
        <dbReference type="PROSITE" id="PS50179"/>
    </source>
</evidence>
<dbReference type="GO" id="GO:0030479">
    <property type="term" value="C:actin cortical patch"/>
    <property type="evidence" value="ECO:0007669"/>
    <property type="project" value="TreeGrafter"/>
</dbReference>
<dbReference type="PANTHER" id="PTHR47789:SF2">
    <property type="entry name" value="VHS DOMAIN-CONTAINING PROTEIN"/>
    <property type="match status" value="1"/>
</dbReference>
<dbReference type="CDD" id="cd16980">
    <property type="entry name" value="VHS_Lsb5"/>
    <property type="match status" value="1"/>
</dbReference>
<gene>
    <name evidence="3" type="ORF">K503DRAFT_430395</name>
</gene>
<dbReference type="Gene3D" id="1.25.40.90">
    <property type="match status" value="1"/>
</dbReference>
<dbReference type="GO" id="GO:0006897">
    <property type="term" value="P:endocytosis"/>
    <property type="evidence" value="ECO:0007669"/>
    <property type="project" value="InterPro"/>
</dbReference>
<evidence type="ECO:0000313" key="4">
    <source>
        <dbReference type="Proteomes" id="UP000092154"/>
    </source>
</evidence>
<dbReference type="InterPro" id="IPR002014">
    <property type="entry name" value="VHS_dom"/>
</dbReference>
<protein>
    <recommendedName>
        <fullName evidence="2">VHS domain-containing protein</fullName>
    </recommendedName>
</protein>
<dbReference type="GO" id="GO:0043130">
    <property type="term" value="F:ubiquitin binding"/>
    <property type="evidence" value="ECO:0007669"/>
    <property type="project" value="InterPro"/>
</dbReference>
<feature type="domain" description="VHS" evidence="2">
    <location>
        <begin position="238"/>
        <end position="329"/>
    </location>
</feature>
<dbReference type="GO" id="GO:0035091">
    <property type="term" value="F:phosphatidylinositol binding"/>
    <property type="evidence" value="ECO:0007669"/>
    <property type="project" value="InterPro"/>
</dbReference>
<name>A0A1B7MPU3_9AGAM</name>
<dbReference type="PANTHER" id="PTHR47789">
    <property type="entry name" value="LAS SEVENTEEN-BINDING PROTEIN 5"/>
    <property type="match status" value="1"/>
</dbReference>
<dbReference type="InterPro" id="IPR045007">
    <property type="entry name" value="LSB5"/>
</dbReference>
<feature type="compositionally biased region" description="Polar residues" evidence="1">
    <location>
        <begin position="417"/>
        <end position="436"/>
    </location>
</feature>
<keyword evidence="4" id="KW-1185">Reference proteome</keyword>
<proteinExistence type="predicted"/>
<organism evidence="3 4">
    <name type="scientific">Rhizopogon vinicolor AM-OR11-026</name>
    <dbReference type="NCBI Taxonomy" id="1314800"/>
    <lineage>
        <taxon>Eukaryota</taxon>
        <taxon>Fungi</taxon>
        <taxon>Dikarya</taxon>
        <taxon>Basidiomycota</taxon>
        <taxon>Agaricomycotina</taxon>
        <taxon>Agaricomycetes</taxon>
        <taxon>Agaricomycetidae</taxon>
        <taxon>Boletales</taxon>
        <taxon>Suillineae</taxon>
        <taxon>Rhizopogonaceae</taxon>
        <taxon>Rhizopogon</taxon>
    </lineage>
</organism>
<dbReference type="Proteomes" id="UP000092154">
    <property type="component" value="Unassembled WGS sequence"/>
</dbReference>
<reference evidence="3 4" key="1">
    <citation type="submission" date="2016-06" db="EMBL/GenBank/DDBJ databases">
        <title>Comparative genomics of the ectomycorrhizal sister species Rhizopogon vinicolor and Rhizopogon vesiculosus (Basidiomycota: Boletales) reveals a divergence of the mating type B locus.</title>
        <authorList>
            <consortium name="DOE Joint Genome Institute"/>
            <person name="Mujic A.B."/>
            <person name="Kuo A."/>
            <person name="Tritt A."/>
            <person name="Lipzen A."/>
            <person name="Chen C."/>
            <person name="Johnson J."/>
            <person name="Sharma A."/>
            <person name="Barry K."/>
            <person name="Grigoriev I.V."/>
            <person name="Spatafora J.W."/>
        </authorList>
    </citation>
    <scope>NUCLEOTIDE SEQUENCE [LARGE SCALE GENOMIC DNA]</scope>
    <source>
        <strain evidence="3 4">AM-OR11-026</strain>
    </source>
</reference>
<dbReference type="GO" id="GO:0007015">
    <property type="term" value="P:actin filament organization"/>
    <property type="evidence" value="ECO:0007669"/>
    <property type="project" value="InterPro"/>
</dbReference>
<dbReference type="InParanoid" id="A0A1B7MPU3"/>
<dbReference type="PROSITE" id="PS50179">
    <property type="entry name" value="VHS"/>
    <property type="match status" value="1"/>
</dbReference>
<dbReference type="SUPFAM" id="SSF48464">
    <property type="entry name" value="ENTH/VHS domain"/>
    <property type="match status" value="1"/>
</dbReference>
<dbReference type="Pfam" id="PF00790">
    <property type="entry name" value="VHS"/>
    <property type="match status" value="1"/>
</dbReference>
<feature type="compositionally biased region" description="Low complexity" evidence="1">
    <location>
        <begin position="55"/>
        <end position="70"/>
    </location>
</feature>